<comment type="caution">
    <text evidence="1">The sequence shown here is derived from an EMBL/GenBank/DDBJ whole genome shotgun (WGS) entry which is preliminary data.</text>
</comment>
<evidence type="ECO:0000313" key="2">
    <source>
        <dbReference type="Proteomes" id="UP001550850"/>
    </source>
</evidence>
<sequence>MSSTYRTTGTVKGPPRLDPYDLHPEMAELRTLVTARDWPGVQAFFDARSQTDQTYAASLVSEMPGAETFLADAAARHPAAPLPRTLLAYRQVVIGWGIRSAARAQHVSRDQFRQFHDWLRRAEQQLIDVCAEQPGFPLAWYVRLITARGLELGQSEARRRYDRLAAVAPHHFAGQSQLLQQLCPKWGGSWELAHGFARECAAAAPNGSNCAVLVADAHIEHWLDLPSPEDQAYMRGVPVRDDLRFAAEVSVWHPDHRPDTRWTAAHNTFAMAFSVGGHLRDAARHFAVLGDRADPSSWKYLGDDARAVFAKHRKAALAAR</sequence>
<name>A0ABV2YJU1_9ACTN</name>
<protein>
    <recommendedName>
        <fullName evidence="3">DUF4034 domain-containing protein</fullName>
    </recommendedName>
</protein>
<gene>
    <name evidence="1" type="ORF">AB0E65_17430</name>
</gene>
<evidence type="ECO:0008006" key="3">
    <source>
        <dbReference type="Google" id="ProtNLM"/>
    </source>
</evidence>
<evidence type="ECO:0000313" key="1">
    <source>
        <dbReference type="EMBL" id="MEU3555976.1"/>
    </source>
</evidence>
<proteinExistence type="predicted"/>
<dbReference type="EMBL" id="JBEZUR010000025">
    <property type="protein sequence ID" value="MEU3555976.1"/>
    <property type="molecule type" value="Genomic_DNA"/>
</dbReference>
<keyword evidence="2" id="KW-1185">Reference proteome</keyword>
<organism evidence="1 2">
    <name type="scientific">Streptomyces fragilis</name>
    <dbReference type="NCBI Taxonomy" id="67301"/>
    <lineage>
        <taxon>Bacteria</taxon>
        <taxon>Bacillati</taxon>
        <taxon>Actinomycetota</taxon>
        <taxon>Actinomycetes</taxon>
        <taxon>Kitasatosporales</taxon>
        <taxon>Streptomycetaceae</taxon>
        <taxon>Streptomyces</taxon>
    </lineage>
</organism>
<dbReference type="Proteomes" id="UP001550850">
    <property type="component" value="Unassembled WGS sequence"/>
</dbReference>
<reference evidence="1 2" key="1">
    <citation type="submission" date="2024-06" db="EMBL/GenBank/DDBJ databases">
        <title>The Natural Products Discovery Center: Release of the First 8490 Sequenced Strains for Exploring Actinobacteria Biosynthetic Diversity.</title>
        <authorList>
            <person name="Kalkreuter E."/>
            <person name="Kautsar S.A."/>
            <person name="Yang D."/>
            <person name="Bader C.D."/>
            <person name="Teijaro C.N."/>
            <person name="Fluegel L."/>
            <person name="Davis C.M."/>
            <person name="Simpson J.R."/>
            <person name="Lauterbach L."/>
            <person name="Steele A.D."/>
            <person name="Gui C."/>
            <person name="Meng S."/>
            <person name="Li G."/>
            <person name="Viehrig K."/>
            <person name="Ye F."/>
            <person name="Su P."/>
            <person name="Kiefer A.F."/>
            <person name="Nichols A."/>
            <person name="Cepeda A.J."/>
            <person name="Yan W."/>
            <person name="Fan B."/>
            <person name="Jiang Y."/>
            <person name="Adhikari A."/>
            <person name="Zheng C.-J."/>
            <person name="Schuster L."/>
            <person name="Cowan T.M."/>
            <person name="Smanski M.J."/>
            <person name="Chevrette M.G."/>
            <person name="De Carvalho L.P.S."/>
            <person name="Shen B."/>
        </authorList>
    </citation>
    <scope>NUCLEOTIDE SEQUENCE [LARGE SCALE GENOMIC DNA]</scope>
    <source>
        <strain evidence="1 2">NPDC038104</strain>
    </source>
</reference>
<accession>A0ABV2YJU1</accession>
<dbReference type="RefSeq" id="WP_108954783.1">
    <property type="nucleotide sequence ID" value="NZ_BEVZ01000004.1"/>
</dbReference>